<proteinExistence type="predicted"/>
<protein>
    <submittedName>
        <fullName evidence="2">Uncharacterized protein</fullName>
    </submittedName>
</protein>
<evidence type="ECO:0000313" key="3">
    <source>
        <dbReference type="Proteomes" id="UP000789595"/>
    </source>
</evidence>
<comment type="caution">
    <text evidence="2">The sequence shown here is derived from an EMBL/GenBank/DDBJ whole genome shotgun (WGS) entry which is preliminary data.</text>
</comment>
<reference evidence="2" key="1">
    <citation type="submission" date="2021-11" db="EMBL/GenBank/DDBJ databases">
        <authorList>
            <consortium name="Genoscope - CEA"/>
            <person name="William W."/>
        </authorList>
    </citation>
    <scope>NUCLEOTIDE SEQUENCE</scope>
</reference>
<dbReference type="EMBL" id="CAKKNE010000005">
    <property type="protein sequence ID" value="CAH0377870.1"/>
    <property type="molecule type" value="Genomic_DNA"/>
</dbReference>
<dbReference type="AlphaFoldDB" id="A0A8J2X240"/>
<evidence type="ECO:0000313" key="2">
    <source>
        <dbReference type="EMBL" id="CAH0377870.1"/>
    </source>
</evidence>
<accession>A0A8J2X240</accession>
<gene>
    <name evidence="2" type="ORF">PECAL_5P23900</name>
</gene>
<organism evidence="2 3">
    <name type="scientific">Pelagomonas calceolata</name>
    <dbReference type="NCBI Taxonomy" id="35677"/>
    <lineage>
        <taxon>Eukaryota</taxon>
        <taxon>Sar</taxon>
        <taxon>Stramenopiles</taxon>
        <taxon>Ochrophyta</taxon>
        <taxon>Pelagophyceae</taxon>
        <taxon>Pelagomonadales</taxon>
        <taxon>Pelagomonadaceae</taxon>
        <taxon>Pelagomonas</taxon>
    </lineage>
</organism>
<dbReference type="Proteomes" id="UP000789595">
    <property type="component" value="Unassembled WGS sequence"/>
</dbReference>
<feature type="region of interest" description="Disordered" evidence="1">
    <location>
        <begin position="1"/>
        <end position="31"/>
    </location>
</feature>
<sequence>MAPGTTPTMRTTGAPSSRWQASAQSPQRQPNVQFFSFPWQGGSFPAQLCEQDFEAYECSVISDDTMQAVGAGILNESPRSADPRH</sequence>
<keyword evidence="3" id="KW-1185">Reference proteome</keyword>
<evidence type="ECO:0000256" key="1">
    <source>
        <dbReference type="SAM" id="MobiDB-lite"/>
    </source>
</evidence>
<name>A0A8J2X240_9STRA</name>